<dbReference type="Proteomes" id="UP001144396">
    <property type="component" value="Unassembled WGS sequence"/>
</dbReference>
<feature type="region of interest" description="Disordered" evidence="1">
    <location>
        <begin position="1"/>
        <end position="24"/>
    </location>
</feature>
<evidence type="ECO:0000313" key="2">
    <source>
        <dbReference type="EMBL" id="GLI29158.1"/>
    </source>
</evidence>
<organism evidence="2 3">
    <name type="scientific">Agromyces rhizosphaerae</name>
    <dbReference type="NCBI Taxonomy" id="88374"/>
    <lineage>
        <taxon>Bacteria</taxon>
        <taxon>Bacillati</taxon>
        <taxon>Actinomycetota</taxon>
        <taxon>Actinomycetes</taxon>
        <taxon>Micrococcales</taxon>
        <taxon>Microbacteriaceae</taxon>
        <taxon>Agromyces</taxon>
    </lineage>
</organism>
<evidence type="ECO:0000313" key="3">
    <source>
        <dbReference type="Proteomes" id="UP001144396"/>
    </source>
</evidence>
<name>A0A9W6CVD5_9MICO</name>
<proteinExistence type="predicted"/>
<protein>
    <submittedName>
        <fullName evidence="2">Uncharacterized protein</fullName>
    </submittedName>
</protein>
<dbReference type="EMBL" id="BSDP01000001">
    <property type="protein sequence ID" value="GLI29158.1"/>
    <property type="molecule type" value="Genomic_DNA"/>
</dbReference>
<dbReference type="AlphaFoldDB" id="A0A9W6CVD5"/>
<evidence type="ECO:0000256" key="1">
    <source>
        <dbReference type="SAM" id="MobiDB-lite"/>
    </source>
</evidence>
<reference evidence="2" key="1">
    <citation type="submission" date="2022-12" db="EMBL/GenBank/DDBJ databases">
        <title>Reference genome sequencing for broad-spectrum identification of bacterial and archaeal isolates by mass spectrometry.</title>
        <authorList>
            <person name="Sekiguchi Y."/>
            <person name="Tourlousse D.M."/>
        </authorList>
    </citation>
    <scope>NUCLEOTIDE SEQUENCE</scope>
    <source>
        <strain evidence="2">14</strain>
    </source>
</reference>
<keyword evidence="3" id="KW-1185">Reference proteome</keyword>
<gene>
    <name evidence="2" type="ORF">ARHIZOSPH14_34000</name>
</gene>
<dbReference type="RefSeq" id="WP_281887087.1">
    <property type="nucleotide sequence ID" value="NZ_BSDP01000001.1"/>
</dbReference>
<comment type="caution">
    <text evidence="2">The sequence shown here is derived from an EMBL/GenBank/DDBJ whole genome shotgun (WGS) entry which is preliminary data.</text>
</comment>
<accession>A0A9W6CVD5</accession>
<sequence>MSDAPTEYAGPEDVSTEDVGPGASADVVDEASDLADRLRDIDDLPLEQRAAAFEQLHGELRARLEGADPETAD</sequence>